<dbReference type="RefSeq" id="YP_009035077.1">
    <property type="nucleotide sequence ID" value="NC_024203.1"/>
</dbReference>
<evidence type="ECO:0000313" key="2">
    <source>
        <dbReference type="Proteomes" id="UP000019789"/>
    </source>
</evidence>
<proteinExistence type="predicted"/>
<dbReference type="KEGG" id="vg:19526892"/>
<dbReference type="EMBL" id="KJ489011">
    <property type="protein sequence ID" value="AHV83057.1"/>
    <property type="molecule type" value="Genomic_DNA"/>
</dbReference>
<sequence length="193" mass="22154">MITIESEEEEFFDEPTNRFITLGVDGVFTFNHCLKSIDEWESKYKKPFLTEGNKTKEELFDYYRIMCIDKEKPKSIGPKLVKQLEEYMSDPMSATTVNSKGNKSGGAPTILTSEVLYAYMANASLWLECENWHINKLLKLLSVIGALQKPTEKMDQKEVNAIQRKQNLSYRAKIEAVKRAREAKENGGIKDNN</sequence>
<evidence type="ECO:0000313" key="1">
    <source>
        <dbReference type="EMBL" id="AHV83057.1"/>
    </source>
</evidence>
<dbReference type="GeneID" id="19526892"/>
<keyword evidence="2" id="KW-1185">Reference proteome</keyword>
<accession>X4YE84</accession>
<gene>
    <name evidence="1" type="ORF">P092_0016</name>
</gene>
<reference evidence="1 2" key="1">
    <citation type="submission" date="2014-02" db="EMBL/GenBank/DDBJ databases">
        <title>Complete genome sequences of four novel Lactococcus lactis phages distantly related to the rare 1706 phage species.</title>
        <authorList>
            <person name="Kot W."/>
            <person name="Neve H."/>
            <person name="Vogensen F.K."/>
            <person name="Heller K.J."/>
            <person name="Hansen L.H."/>
        </authorList>
    </citation>
    <scope>NUCLEOTIDE SEQUENCE [LARGE SCALE GENOMIC DNA]</scope>
</reference>
<protein>
    <submittedName>
        <fullName evidence="1">Uncharacterized protein</fullName>
    </submittedName>
</protein>
<name>X4YE84_9CAUD</name>
<dbReference type="Proteomes" id="UP000019789">
    <property type="component" value="Segment"/>
</dbReference>
<organism evidence="1 2">
    <name type="scientific">Lactococcus phage P092</name>
    <dbReference type="NCBI Taxonomy" id="1476887"/>
    <lineage>
        <taxon>Viruses</taxon>
        <taxon>Duplodnaviria</taxon>
        <taxon>Heunggongvirae</taxon>
        <taxon>Uroviricota</taxon>
        <taxon>Caudoviricetes</taxon>
        <taxon>Nevevirus</taxon>
        <taxon>Nevevirus P092</taxon>
    </lineage>
</organism>